<evidence type="ECO:0000256" key="5">
    <source>
        <dbReference type="ARBA" id="ARBA00047942"/>
    </source>
</evidence>
<evidence type="ECO:0000256" key="4">
    <source>
        <dbReference type="ARBA" id="ARBA00022691"/>
    </source>
</evidence>
<dbReference type="AlphaFoldDB" id="A0A557P9N3"/>
<comment type="caution">
    <text evidence="6">The sequence shown here is derived from an EMBL/GenBank/DDBJ whole genome shotgun (WGS) entry which is preliminary data.</text>
</comment>
<dbReference type="InterPro" id="IPR002052">
    <property type="entry name" value="DNA_methylase_N6_adenine_CS"/>
</dbReference>
<evidence type="ECO:0000256" key="1">
    <source>
        <dbReference type="ARBA" id="ARBA00011900"/>
    </source>
</evidence>
<dbReference type="Gene3D" id="3.40.50.150">
    <property type="entry name" value="Vaccinia Virus protein VP39"/>
    <property type="match status" value="1"/>
</dbReference>
<evidence type="ECO:0000256" key="2">
    <source>
        <dbReference type="ARBA" id="ARBA00022603"/>
    </source>
</evidence>
<dbReference type="CDD" id="cd02440">
    <property type="entry name" value="AdoMet_MTases"/>
    <property type="match status" value="1"/>
</dbReference>
<gene>
    <name evidence="6" type="ORF">FOF44_07070</name>
</gene>
<dbReference type="EMBL" id="VMKJ01000010">
    <property type="protein sequence ID" value="TVO37363.1"/>
    <property type="molecule type" value="Genomic_DNA"/>
</dbReference>
<proteinExistence type="predicted"/>
<sequence length="279" mass="31283">MNSLMRVPCSYQGGKQRIAAQIVDHLLEAAPGPNSRFYDLCCGSGAISIELVNRGIDPSRIWMLDISTWGTFWSRIGTGSFNMDVFDKLISNLPSDKRDFKAHMLALSAIPIGDNEVELYPLLQASSFGGKQIWRKEERWANACFRDYWEPTETSVRRSPANPMQPSAAELRRRIDSLVTGMKGVTGLNIDIMELLNSPLPNDSIVYIDPPYQSTTKYAFNFDLPSFINRFNEINHQVPLFISEGTPLNSDALMLNFGGANGGISGARKVKHQEWLSRF</sequence>
<comment type="catalytic activity">
    <reaction evidence="5">
        <text>a 2'-deoxyadenosine in DNA + S-adenosyl-L-methionine = an N(6)-methyl-2'-deoxyadenosine in DNA + S-adenosyl-L-homocysteine + H(+)</text>
        <dbReference type="Rhea" id="RHEA:15197"/>
        <dbReference type="Rhea" id="RHEA-COMP:12418"/>
        <dbReference type="Rhea" id="RHEA-COMP:12419"/>
        <dbReference type="ChEBI" id="CHEBI:15378"/>
        <dbReference type="ChEBI" id="CHEBI:57856"/>
        <dbReference type="ChEBI" id="CHEBI:59789"/>
        <dbReference type="ChEBI" id="CHEBI:90615"/>
        <dbReference type="ChEBI" id="CHEBI:90616"/>
        <dbReference type="EC" id="2.1.1.72"/>
    </reaction>
</comment>
<name>A0A557P9N3_9VIBR</name>
<keyword evidence="3" id="KW-0808">Transferase</keyword>
<dbReference type="SUPFAM" id="SSF53335">
    <property type="entry name" value="S-adenosyl-L-methionine-dependent methyltransferases"/>
    <property type="match status" value="1"/>
</dbReference>
<evidence type="ECO:0000313" key="6">
    <source>
        <dbReference type="EMBL" id="TVO37363.1"/>
    </source>
</evidence>
<dbReference type="InterPro" id="IPR012327">
    <property type="entry name" value="MeTrfase_D12"/>
</dbReference>
<dbReference type="Proteomes" id="UP000319828">
    <property type="component" value="Unassembled WGS sequence"/>
</dbReference>
<accession>A0A557P9N3</accession>
<reference evidence="6 7" key="1">
    <citation type="submission" date="2019-07" db="EMBL/GenBank/DDBJ databases">
        <title>The draft genome sequence of Vibrio algivorus M1486.</title>
        <authorList>
            <person name="Meng X."/>
        </authorList>
    </citation>
    <scope>NUCLEOTIDE SEQUENCE [LARGE SCALE GENOMIC DNA]</scope>
    <source>
        <strain evidence="6 7">M1486</strain>
    </source>
</reference>
<dbReference type="RefSeq" id="WP_144387874.1">
    <property type="nucleotide sequence ID" value="NZ_CANNCB010000017.1"/>
</dbReference>
<organism evidence="6 7">
    <name type="scientific">Vibrio algivorus</name>
    <dbReference type="NCBI Taxonomy" id="1667024"/>
    <lineage>
        <taxon>Bacteria</taxon>
        <taxon>Pseudomonadati</taxon>
        <taxon>Pseudomonadota</taxon>
        <taxon>Gammaproteobacteria</taxon>
        <taxon>Vibrionales</taxon>
        <taxon>Vibrionaceae</taxon>
        <taxon>Vibrio</taxon>
    </lineage>
</organism>
<dbReference type="GO" id="GO:0009307">
    <property type="term" value="P:DNA restriction-modification system"/>
    <property type="evidence" value="ECO:0007669"/>
    <property type="project" value="InterPro"/>
</dbReference>
<evidence type="ECO:0000256" key="3">
    <source>
        <dbReference type="ARBA" id="ARBA00022679"/>
    </source>
</evidence>
<dbReference type="GO" id="GO:0032259">
    <property type="term" value="P:methylation"/>
    <property type="evidence" value="ECO:0007669"/>
    <property type="project" value="UniProtKB-KW"/>
</dbReference>
<dbReference type="InterPro" id="IPR029063">
    <property type="entry name" value="SAM-dependent_MTases_sf"/>
</dbReference>
<dbReference type="PRINTS" id="PR00505">
    <property type="entry name" value="D12N6MTFRASE"/>
</dbReference>
<protein>
    <recommendedName>
        <fullName evidence="1">site-specific DNA-methyltransferase (adenine-specific)</fullName>
        <ecNumber evidence="1">2.1.1.72</ecNumber>
    </recommendedName>
</protein>
<dbReference type="PROSITE" id="PS00092">
    <property type="entry name" value="N6_MTASE"/>
    <property type="match status" value="1"/>
</dbReference>
<keyword evidence="2" id="KW-0489">Methyltransferase</keyword>
<dbReference type="EC" id="2.1.1.72" evidence="1"/>
<dbReference type="OrthoDB" id="9805629at2"/>
<evidence type="ECO:0000313" key="7">
    <source>
        <dbReference type="Proteomes" id="UP000319828"/>
    </source>
</evidence>
<dbReference type="GO" id="GO:0009007">
    <property type="term" value="F:site-specific DNA-methyltransferase (adenine-specific) activity"/>
    <property type="evidence" value="ECO:0007669"/>
    <property type="project" value="UniProtKB-EC"/>
</dbReference>
<dbReference type="GO" id="GO:0003676">
    <property type="term" value="F:nucleic acid binding"/>
    <property type="evidence" value="ECO:0007669"/>
    <property type="project" value="InterPro"/>
</dbReference>
<keyword evidence="4" id="KW-0949">S-adenosyl-L-methionine</keyword>